<evidence type="ECO:0000313" key="1">
    <source>
        <dbReference type="EMBL" id="PLT44338.1"/>
    </source>
</evidence>
<dbReference type="OrthoDB" id="512570at2"/>
<dbReference type="InterPro" id="IPR029033">
    <property type="entry name" value="His_PPase_superfam"/>
</dbReference>
<dbReference type="AlphaFoldDB" id="A0A2N5N1X8"/>
<dbReference type="Gene3D" id="3.40.50.1240">
    <property type="entry name" value="Phosphoglycerate mutase-like"/>
    <property type="match status" value="1"/>
</dbReference>
<dbReference type="SUPFAM" id="SSF53254">
    <property type="entry name" value="Phosphoglycerate mutase-like"/>
    <property type="match status" value="1"/>
</dbReference>
<evidence type="ECO:0000313" key="2">
    <source>
        <dbReference type="Proteomes" id="UP000234789"/>
    </source>
</evidence>
<dbReference type="EMBL" id="NFEZ01000004">
    <property type="protein sequence ID" value="PLT44338.1"/>
    <property type="molecule type" value="Genomic_DNA"/>
</dbReference>
<dbReference type="GO" id="GO:0005737">
    <property type="term" value="C:cytoplasm"/>
    <property type="evidence" value="ECO:0007669"/>
    <property type="project" value="TreeGrafter"/>
</dbReference>
<dbReference type="RefSeq" id="WP_043111753.1">
    <property type="nucleotide sequence ID" value="NZ_BIMM01000078.1"/>
</dbReference>
<dbReference type="InterPro" id="IPR050275">
    <property type="entry name" value="PGM_Phosphatase"/>
</dbReference>
<sequence length="188" mass="20057">MSPAEDKTIYLIRHARASGQEPQAELTAEGAVQAERLAEFLAGRGIERIVSSPYLRALDTIAPFAAAAGLPVEEDARLAERVLSAAPLPDWEERLRASFLDPELRLEGGESGREALERGQAAIAELERSVGAGKAGAAVSHGNLLALLVGAFDPSFGYDGWRAMRNPDVFELAIGEGGARIRPIRDGK</sequence>
<organism evidence="1 2">
    <name type="scientific">Paenibacillus pasadenensis</name>
    <dbReference type="NCBI Taxonomy" id="217090"/>
    <lineage>
        <taxon>Bacteria</taxon>
        <taxon>Bacillati</taxon>
        <taxon>Bacillota</taxon>
        <taxon>Bacilli</taxon>
        <taxon>Bacillales</taxon>
        <taxon>Paenibacillaceae</taxon>
        <taxon>Paenibacillus</taxon>
    </lineage>
</organism>
<protein>
    <submittedName>
        <fullName evidence="1">Phosphoglycerate mutase family 2</fullName>
    </submittedName>
</protein>
<dbReference type="InterPro" id="IPR013078">
    <property type="entry name" value="His_Pase_superF_clade-1"/>
</dbReference>
<proteinExistence type="predicted"/>
<comment type="caution">
    <text evidence="1">The sequence shown here is derived from an EMBL/GenBank/DDBJ whole genome shotgun (WGS) entry which is preliminary data.</text>
</comment>
<dbReference type="PANTHER" id="PTHR48100:SF1">
    <property type="entry name" value="HISTIDINE PHOSPHATASE FAMILY PROTEIN-RELATED"/>
    <property type="match status" value="1"/>
</dbReference>
<name>A0A2N5N1X8_9BACL</name>
<keyword evidence="2" id="KW-1185">Reference proteome</keyword>
<dbReference type="PANTHER" id="PTHR48100">
    <property type="entry name" value="BROAD-SPECIFICITY PHOSPHATASE YOR283W-RELATED"/>
    <property type="match status" value="1"/>
</dbReference>
<dbReference type="Proteomes" id="UP000234789">
    <property type="component" value="Unassembled WGS sequence"/>
</dbReference>
<dbReference type="CDD" id="cd07067">
    <property type="entry name" value="HP_PGM_like"/>
    <property type="match status" value="1"/>
</dbReference>
<reference evidence="1 2" key="1">
    <citation type="submission" date="2017-05" db="EMBL/GenBank/DDBJ databases">
        <title>Functional genome analysis of Paenibacillus pasadenensis strain R16: insights on endophytic life style and antifungal activity.</title>
        <authorList>
            <person name="Passera A."/>
            <person name="Marcolungo L."/>
            <person name="Casati P."/>
            <person name="Brasca M."/>
            <person name="Quaglino F."/>
            <person name="Delledonne M."/>
        </authorList>
    </citation>
    <scope>NUCLEOTIDE SEQUENCE [LARGE SCALE GENOMIC DNA]</scope>
    <source>
        <strain evidence="1 2">R16</strain>
    </source>
</reference>
<dbReference type="Pfam" id="PF00300">
    <property type="entry name" value="His_Phos_1"/>
    <property type="match status" value="1"/>
</dbReference>
<dbReference type="SMART" id="SM00855">
    <property type="entry name" value="PGAM"/>
    <property type="match status" value="1"/>
</dbReference>
<dbReference type="GO" id="GO:0016791">
    <property type="term" value="F:phosphatase activity"/>
    <property type="evidence" value="ECO:0007669"/>
    <property type="project" value="TreeGrafter"/>
</dbReference>
<gene>
    <name evidence="1" type="ORF">B8V81_2769</name>
</gene>
<accession>A0A2N5N1X8</accession>